<comment type="caution">
    <text evidence="2">The sequence shown here is derived from an EMBL/GenBank/DDBJ whole genome shotgun (WGS) entry which is preliminary data.</text>
</comment>
<evidence type="ECO:0000313" key="3">
    <source>
        <dbReference type="Proteomes" id="UP001499979"/>
    </source>
</evidence>
<protein>
    <submittedName>
        <fullName evidence="2">Uncharacterized protein</fullName>
    </submittedName>
</protein>
<keyword evidence="3" id="KW-1185">Reference proteome</keyword>
<evidence type="ECO:0000313" key="2">
    <source>
        <dbReference type="EMBL" id="GAA1130206.1"/>
    </source>
</evidence>
<accession>A0ABN1U987</accession>
<gene>
    <name evidence="2" type="ORF">GCM10009606_07640</name>
</gene>
<dbReference type="Proteomes" id="UP001499979">
    <property type="component" value="Unassembled WGS sequence"/>
</dbReference>
<dbReference type="RefSeq" id="WP_343905796.1">
    <property type="nucleotide sequence ID" value="NZ_BAAAJE010000002.1"/>
</dbReference>
<evidence type="ECO:0000256" key="1">
    <source>
        <dbReference type="SAM" id="MobiDB-lite"/>
    </source>
</evidence>
<reference evidence="2 3" key="1">
    <citation type="journal article" date="2019" name="Int. J. Syst. Evol. Microbiol.">
        <title>The Global Catalogue of Microorganisms (GCM) 10K type strain sequencing project: providing services to taxonomists for standard genome sequencing and annotation.</title>
        <authorList>
            <consortium name="The Broad Institute Genomics Platform"/>
            <consortium name="The Broad Institute Genome Sequencing Center for Infectious Disease"/>
            <person name="Wu L."/>
            <person name="Ma J."/>
        </authorList>
    </citation>
    <scope>NUCLEOTIDE SEQUENCE [LARGE SCALE GENOMIC DNA]</scope>
    <source>
        <strain evidence="2 3">JCM 11813</strain>
    </source>
</reference>
<dbReference type="Gene3D" id="3.40.50.450">
    <property type="match status" value="1"/>
</dbReference>
<dbReference type="EMBL" id="BAAAJE010000002">
    <property type="protein sequence ID" value="GAA1130206.1"/>
    <property type="molecule type" value="Genomic_DNA"/>
</dbReference>
<name>A0ABN1U987_9ACTN</name>
<feature type="region of interest" description="Disordered" evidence="1">
    <location>
        <begin position="110"/>
        <end position="149"/>
    </location>
</feature>
<sequence>MTTHDDVDAAAADRAARVKLSSVIEPGDLRVTGLVSELGATKVLDYLEAAGDVERHWAFPLGQELGRVDPDQVREQAAARGIRFILPGDAEWPTQLGALQNAGALHERGGEPVGLWSADHTTCASSPATPWLSSDPVPPPATAPNRQPS</sequence>
<proteinExistence type="predicted"/>
<organism evidence="2 3">
    <name type="scientific">Nocardioides aquiterrae</name>
    <dbReference type="NCBI Taxonomy" id="203799"/>
    <lineage>
        <taxon>Bacteria</taxon>
        <taxon>Bacillati</taxon>
        <taxon>Actinomycetota</taxon>
        <taxon>Actinomycetes</taxon>
        <taxon>Propionibacteriales</taxon>
        <taxon>Nocardioidaceae</taxon>
        <taxon>Nocardioides</taxon>
    </lineage>
</organism>
<feature type="compositionally biased region" description="Polar residues" evidence="1">
    <location>
        <begin position="119"/>
        <end position="132"/>
    </location>
</feature>